<keyword evidence="3" id="KW-0804">Transcription</keyword>
<dbReference type="Gene3D" id="1.10.10.10">
    <property type="entry name" value="Winged helix-like DNA-binding domain superfamily/Winged helix DNA-binding domain"/>
    <property type="match status" value="1"/>
</dbReference>
<dbReference type="Proteomes" id="UP000236286">
    <property type="component" value="Unassembled WGS sequence"/>
</dbReference>
<dbReference type="Pfam" id="PF00196">
    <property type="entry name" value="GerE"/>
    <property type="match status" value="1"/>
</dbReference>
<keyword evidence="1" id="KW-0805">Transcription regulation</keyword>
<name>A0A2J7TMK5_METSI</name>
<dbReference type="PANTHER" id="PTHR44688:SF16">
    <property type="entry name" value="DNA-BINDING TRANSCRIPTIONAL ACTIVATOR DEVR_DOSR"/>
    <property type="match status" value="1"/>
</dbReference>
<protein>
    <submittedName>
        <fullName evidence="5">LuxR family transcriptional regulator</fullName>
    </submittedName>
</protein>
<dbReference type="PANTHER" id="PTHR44688">
    <property type="entry name" value="DNA-BINDING TRANSCRIPTIONAL ACTIVATOR DEVR_DOSR"/>
    <property type="match status" value="1"/>
</dbReference>
<dbReference type="CDD" id="cd06170">
    <property type="entry name" value="LuxR_C_like"/>
    <property type="match status" value="1"/>
</dbReference>
<comment type="caution">
    <text evidence="5">The sequence shown here is derived from an EMBL/GenBank/DDBJ whole genome shotgun (WGS) entry which is preliminary data.</text>
</comment>
<organism evidence="5 6">
    <name type="scientific">Methylocella silvestris</name>
    <dbReference type="NCBI Taxonomy" id="199596"/>
    <lineage>
        <taxon>Bacteria</taxon>
        <taxon>Pseudomonadati</taxon>
        <taxon>Pseudomonadota</taxon>
        <taxon>Alphaproteobacteria</taxon>
        <taxon>Hyphomicrobiales</taxon>
        <taxon>Beijerinckiaceae</taxon>
        <taxon>Methylocella</taxon>
    </lineage>
</organism>
<sequence>MSHDLLEQIEGCWADGGLEELMGLVCRGYNLYSVLYICPSFVGFNLSAPFMVQPRCRGWTDRQKIQSLLATDPMVRAMSRTVLPMDWATLRRKSARQTGIHFLPGENGAPRQGLTIPVRGPSNSVWGLFIATSNESEICWAARRHELTIELAHVAHYVHKRACDIHGEGQTIDLSTITRREIEALSLVAEGKKPGEIAKLMRISNDTVKAHLDSARDKLHALNRVHAAAKALRAGLIS</sequence>
<dbReference type="InterPro" id="IPR036388">
    <property type="entry name" value="WH-like_DNA-bd_sf"/>
</dbReference>
<dbReference type="SMART" id="SM00421">
    <property type="entry name" value="HTH_LUXR"/>
    <property type="match status" value="1"/>
</dbReference>
<evidence type="ECO:0000313" key="6">
    <source>
        <dbReference type="Proteomes" id="UP000236286"/>
    </source>
</evidence>
<dbReference type="InterPro" id="IPR000792">
    <property type="entry name" value="Tscrpt_reg_LuxR_C"/>
</dbReference>
<dbReference type="InterPro" id="IPR036693">
    <property type="entry name" value="TF_LuxR_autoind-bd_dom_sf"/>
</dbReference>
<accession>A0A2J7TMK5</accession>
<dbReference type="PRINTS" id="PR00038">
    <property type="entry name" value="HTHLUXR"/>
</dbReference>
<dbReference type="AlphaFoldDB" id="A0A2J7TMK5"/>
<feature type="domain" description="HTH luxR-type" evidence="4">
    <location>
        <begin position="170"/>
        <end position="235"/>
    </location>
</feature>
<dbReference type="SUPFAM" id="SSF75516">
    <property type="entry name" value="Pheromone-binding domain of LuxR-like quorum-sensing transcription factors"/>
    <property type="match status" value="1"/>
</dbReference>
<reference evidence="5 6" key="1">
    <citation type="submission" date="2017-10" db="EMBL/GenBank/DDBJ databases">
        <title>Genome announcement of Methylocella silvestris TVC from permafrost.</title>
        <authorList>
            <person name="Wang J."/>
            <person name="Geng K."/>
            <person name="Ul-Haque F."/>
            <person name="Crombie A.T."/>
            <person name="Street L.E."/>
            <person name="Wookey P.A."/>
            <person name="Murrell J.C."/>
            <person name="Pratscher J."/>
        </authorList>
    </citation>
    <scope>NUCLEOTIDE SEQUENCE [LARGE SCALE GENOMIC DNA]</scope>
    <source>
        <strain evidence="5 6">TVC</strain>
    </source>
</reference>
<keyword evidence="2" id="KW-0238">DNA-binding</keyword>
<dbReference type="OrthoDB" id="3170288at2"/>
<evidence type="ECO:0000256" key="2">
    <source>
        <dbReference type="ARBA" id="ARBA00023125"/>
    </source>
</evidence>
<evidence type="ECO:0000259" key="4">
    <source>
        <dbReference type="PROSITE" id="PS50043"/>
    </source>
</evidence>
<dbReference type="Pfam" id="PF03472">
    <property type="entry name" value="Autoind_bind"/>
    <property type="match status" value="1"/>
</dbReference>
<dbReference type="GO" id="GO:0006355">
    <property type="term" value="P:regulation of DNA-templated transcription"/>
    <property type="evidence" value="ECO:0007669"/>
    <property type="project" value="InterPro"/>
</dbReference>
<dbReference type="InterPro" id="IPR005143">
    <property type="entry name" value="TF_LuxR_autoind-bd_dom"/>
</dbReference>
<dbReference type="SUPFAM" id="SSF46894">
    <property type="entry name" value="C-terminal effector domain of the bipartite response regulators"/>
    <property type="match status" value="1"/>
</dbReference>
<dbReference type="GO" id="GO:0003677">
    <property type="term" value="F:DNA binding"/>
    <property type="evidence" value="ECO:0007669"/>
    <property type="project" value="UniProtKB-KW"/>
</dbReference>
<evidence type="ECO:0000256" key="3">
    <source>
        <dbReference type="ARBA" id="ARBA00023163"/>
    </source>
</evidence>
<gene>
    <name evidence="5" type="ORF">CR492_00995</name>
</gene>
<evidence type="ECO:0000313" key="5">
    <source>
        <dbReference type="EMBL" id="PNG28009.1"/>
    </source>
</evidence>
<evidence type="ECO:0000256" key="1">
    <source>
        <dbReference type="ARBA" id="ARBA00023015"/>
    </source>
</evidence>
<dbReference type="PROSITE" id="PS50043">
    <property type="entry name" value="HTH_LUXR_2"/>
    <property type="match status" value="1"/>
</dbReference>
<dbReference type="Gene3D" id="3.30.450.80">
    <property type="entry name" value="Transcription factor LuxR-like, autoinducer-binding domain"/>
    <property type="match status" value="1"/>
</dbReference>
<proteinExistence type="predicted"/>
<dbReference type="EMBL" id="PDZR01000001">
    <property type="protein sequence ID" value="PNG28009.1"/>
    <property type="molecule type" value="Genomic_DNA"/>
</dbReference>
<dbReference type="InterPro" id="IPR016032">
    <property type="entry name" value="Sig_transdc_resp-reg_C-effctor"/>
</dbReference>